<evidence type="ECO:0000259" key="1">
    <source>
        <dbReference type="PROSITE" id="PS50206"/>
    </source>
</evidence>
<comment type="caution">
    <text evidence="2">The sequence shown here is derived from an EMBL/GenBank/DDBJ whole genome shotgun (WGS) entry which is preliminary data.</text>
</comment>
<dbReference type="InterPro" id="IPR001763">
    <property type="entry name" value="Rhodanese-like_dom"/>
</dbReference>
<dbReference type="PANTHER" id="PTHR43031">
    <property type="entry name" value="FAD-DEPENDENT OXIDOREDUCTASE"/>
    <property type="match status" value="1"/>
</dbReference>
<dbReference type="PROSITE" id="PS50206">
    <property type="entry name" value="RHODANESE_3"/>
    <property type="match status" value="1"/>
</dbReference>
<accession>A0A1J5RHD4</accession>
<dbReference type="EMBL" id="MLJW01000256">
    <property type="protein sequence ID" value="OIQ91524.1"/>
    <property type="molecule type" value="Genomic_DNA"/>
</dbReference>
<evidence type="ECO:0000313" key="2">
    <source>
        <dbReference type="EMBL" id="OIQ91524.1"/>
    </source>
</evidence>
<keyword evidence="2" id="KW-0808">Transferase</keyword>
<dbReference type="SUPFAM" id="SSF52821">
    <property type="entry name" value="Rhodanese/Cell cycle control phosphatase"/>
    <property type="match status" value="1"/>
</dbReference>
<dbReference type="GO" id="GO:0016779">
    <property type="term" value="F:nucleotidyltransferase activity"/>
    <property type="evidence" value="ECO:0007669"/>
    <property type="project" value="UniProtKB-KW"/>
</dbReference>
<dbReference type="Pfam" id="PF00581">
    <property type="entry name" value="Rhodanese"/>
    <property type="match status" value="1"/>
</dbReference>
<dbReference type="InterPro" id="IPR050229">
    <property type="entry name" value="GlpE_sulfurtransferase"/>
</dbReference>
<keyword evidence="2" id="KW-0548">Nucleotidyltransferase</keyword>
<proteinExistence type="predicted"/>
<dbReference type="PANTHER" id="PTHR43031:SF17">
    <property type="entry name" value="SULFURTRANSFERASE YTWF-RELATED"/>
    <property type="match status" value="1"/>
</dbReference>
<gene>
    <name evidence="2" type="primary">moeZ_20</name>
    <name evidence="2" type="ORF">GALL_265350</name>
</gene>
<dbReference type="Gene3D" id="3.40.250.10">
    <property type="entry name" value="Rhodanese-like domain"/>
    <property type="match status" value="1"/>
</dbReference>
<reference evidence="2" key="1">
    <citation type="submission" date="2016-10" db="EMBL/GenBank/DDBJ databases">
        <title>Sequence of Gallionella enrichment culture.</title>
        <authorList>
            <person name="Poehlein A."/>
            <person name="Muehling M."/>
            <person name="Daniel R."/>
        </authorList>
    </citation>
    <scope>NUCLEOTIDE SEQUENCE</scope>
</reference>
<protein>
    <submittedName>
        <fullName evidence="2">Putative adenylyltransferase/sulfurtransferase MoeZ</fullName>
    </submittedName>
</protein>
<organism evidence="2">
    <name type="scientific">mine drainage metagenome</name>
    <dbReference type="NCBI Taxonomy" id="410659"/>
    <lineage>
        <taxon>unclassified sequences</taxon>
        <taxon>metagenomes</taxon>
        <taxon>ecological metagenomes</taxon>
    </lineage>
</organism>
<dbReference type="InterPro" id="IPR036873">
    <property type="entry name" value="Rhodanese-like_dom_sf"/>
</dbReference>
<dbReference type="AlphaFoldDB" id="A0A1J5RHD4"/>
<feature type="domain" description="Rhodanese" evidence="1">
    <location>
        <begin position="20"/>
        <end position="112"/>
    </location>
</feature>
<name>A0A1J5RHD4_9ZZZZ</name>
<sequence length="114" mass="12851">MIEQFTVAELADMLENRPDQLAQWQIVDVREPWELERASIRHPAFSCSAIPMATIPLRSGEIARDRKVLVMCRSGGRSMQVANFLAQNGFTQVYNLQGGITAWSREIDPGVPTY</sequence>
<dbReference type="SMART" id="SM00450">
    <property type="entry name" value="RHOD"/>
    <property type="match status" value="1"/>
</dbReference>